<dbReference type="EMBL" id="MU069533">
    <property type="protein sequence ID" value="KAF5839775.1"/>
    <property type="molecule type" value="Genomic_DNA"/>
</dbReference>
<evidence type="ECO:0000256" key="2">
    <source>
        <dbReference type="ARBA" id="ARBA00008563"/>
    </source>
</evidence>
<dbReference type="PANTHER" id="PTHR21349:SF7">
    <property type="entry name" value="LARGE RIBOSOMAL SUBUNIT PROTEIN BL21C"/>
    <property type="match status" value="1"/>
</dbReference>
<keyword evidence="4" id="KW-0699">rRNA-binding</keyword>
<gene>
    <name evidence="8" type="ORF">DUNSADRAFT_18653</name>
</gene>
<name>A0ABQ7GYV0_DUNSA</name>
<dbReference type="HAMAP" id="MF_01363">
    <property type="entry name" value="Ribosomal_bL21"/>
    <property type="match status" value="1"/>
</dbReference>
<keyword evidence="6 8" id="KW-0689">Ribosomal protein</keyword>
<comment type="subcellular location">
    <subcellularLocation>
        <location evidence="1">Plastid</location>
    </subcellularLocation>
</comment>
<dbReference type="InterPro" id="IPR036164">
    <property type="entry name" value="bL21-like_sf"/>
</dbReference>
<dbReference type="InterPro" id="IPR028909">
    <property type="entry name" value="bL21-like"/>
</dbReference>
<keyword evidence="7" id="KW-0687">Ribonucleoprotein</keyword>
<reference evidence="8" key="1">
    <citation type="submission" date="2017-08" db="EMBL/GenBank/DDBJ databases">
        <authorList>
            <person name="Polle J.E."/>
            <person name="Barry K."/>
            <person name="Cushman J."/>
            <person name="Schmutz J."/>
            <person name="Tran D."/>
            <person name="Hathwaick L.T."/>
            <person name="Yim W.C."/>
            <person name="Jenkins J."/>
            <person name="Mckie-Krisberg Z.M."/>
            <person name="Prochnik S."/>
            <person name="Lindquist E."/>
            <person name="Dockter R.B."/>
            <person name="Adam C."/>
            <person name="Molina H."/>
            <person name="Bunkerborg J."/>
            <person name="Jin E."/>
            <person name="Buchheim M."/>
            <person name="Magnuson J."/>
        </authorList>
    </citation>
    <scope>NUCLEOTIDE SEQUENCE</scope>
    <source>
        <strain evidence="8">CCAP 19/18</strain>
    </source>
</reference>
<evidence type="ECO:0000256" key="1">
    <source>
        <dbReference type="ARBA" id="ARBA00004474"/>
    </source>
</evidence>
<evidence type="ECO:0000256" key="6">
    <source>
        <dbReference type="ARBA" id="ARBA00022980"/>
    </source>
</evidence>
<dbReference type="NCBIfam" id="TIGR00061">
    <property type="entry name" value="L21"/>
    <property type="match status" value="1"/>
</dbReference>
<sequence>MALSCIIRQRLPTSAASRVASSRTLPIVRAAAAAPAEDKKTQTKYHPSPLSTAAPSTYAVVEIGGNQLFVEEGKWYNVNRLNAEVGSQIKLGRVLALKEQGKFTAGRPYLENATVEAKLLEECRGPKILVFKMKPKKHYRRKRGHRQDLTKLQITKISSS</sequence>
<dbReference type="Proteomes" id="UP000815325">
    <property type="component" value="Unassembled WGS sequence"/>
</dbReference>
<dbReference type="GO" id="GO:0005840">
    <property type="term" value="C:ribosome"/>
    <property type="evidence" value="ECO:0007669"/>
    <property type="project" value="UniProtKB-KW"/>
</dbReference>
<evidence type="ECO:0000313" key="9">
    <source>
        <dbReference type="Proteomes" id="UP000815325"/>
    </source>
</evidence>
<keyword evidence="5" id="KW-0694">RNA-binding</keyword>
<keyword evidence="3" id="KW-0934">Plastid</keyword>
<dbReference type="PROSITE" id="PS01169">
    <property type="entry name" value="RIBOSOMAL_L21"/>
    <property type="match status" value="1"/>
</dbReference>
<evidence type="ECO:0000313" key="8">
    <source>
        <dbReference type="EMBL" id="KAF5839775.1"/>
    </source>
</evidence>
<evidence type="ECO:0000256" key="4">
    <source>
        <dbReference type="ARBA" id="ARBA00022730"/>
    </source>
</evidence>
<comment type="similarity">
    <text evidence="2">Belongs to the bacterial ribosomal protein bL21 family.</text>
</comment>
<dbReference type="InterPro" id="IPR001787">
    <property type="entry name" value="Ribosomal_bL21"/>
</dbReference>
<evidence type="ECO:0000256" key="3">
    <source>
        <dbReference type="ARBA" id="ARBA00022640"/>
    </source>
</evidence>
<dbReference type="SUPFAM" id="SSF141091">
    <property type="entry name" value="L21p-like"/>
    <property type="match status" value="1"/>
</dbReference>
<dbReference type="InterPro" id="IPR018258">
    <property type="entry name" value="Ribosomal_bL21_CS"/>
</dbReference>
<dbReference type="Pfam" id="PF00829">
    <property type="entry name" value="Ribosomal_L21p"/>
    <property type="match status" value="1"/>
</dbReference>
<keyword evidence="9" id="KW-1185">Reference proteome</keyword>
<proteinExistence type="inferred from homology"/>
<protein>
    <submittedName>
        <fullName evidence="8">Plastid/chloroplast ribosomal protein L21</fullName>
    </submittedName>
</protein>
<evidence type="ECO:0000256" key="7">
    <source>
        <dbReference type="ARBA" id="ARBA00023274"/>
    </source>
</evidence>
<evidence type="ECO:0000256" key="5">
    <source>
        <dbReference type="ARBA" id="ARBA00022884"/>
    </source>
</evidence>
<accession>A0ABQ7GYV0</accession>
<comment type="caution">
    <text evidence="8">The sequence shown here is derived from an EMBL/GenBank/DDBJ whole genome shotgun (WGS) entry which is preliminary data.</text>
</comment>
<dbReference type="PANTHER" id="PTHR21349">
    <property type="entry name" value="50S RIBOSOMAL PROTEIN L21"/>
    <property type="match status" value="1"/>
</dbReference>
<organism evidence="8 9">
    <name type="scientific">Dunaliella salina</name>
    <name type="common">Green alga</name>
    <name type="synonym">Protococcus salinus</name>
    <dbReference type="NCBI Taxonomy" id="3046"/>
    <lineage>
        <taxon>Eukaryota</taxon>
        <taxon>Viridiplantae</taxon>
        <taxon>Chlorophyta</taxon>
        <taxon>core chlorophytes</taxon>
        <taxon>Chlorophyceae</taxon>
        <taxon>CS clade</taxon>
        <taxon>Chlamydomonadales</taxon>
        <taxon>Dunaliellaceae</taxon>
        <taxon>Dunaliella</taxon>
    </lineage>
</organism>